<dbReference type="SUPFAM" id="SSF51735">
    <property type="entry name" value="NAD(P)-binding Rossmann-fold domains"/>
    <property type="match status" value="1"/>
</dbReference>
<evidence type="ECO:0000313" key="4">
    <source>
        <dbReference type="Proteomes" id="UP000642509"/>
    </source>
</evidence>
<dbReference type="InterPro" id="IPR002347">
    <property type="entry name" value="SDR_fam"/>
</dbReference>
<dbReference type="Proteomes" id="UP000642509">
    <property type="component" value="Unassembled WGS sequence"/>
</dbReference>
<name>A0ABQ2M9Y6_9MICC</name>
<proteinExistence type="inferred from homology"/>
<dbReference type="CDD" id="cd05233">
    <property type="entry name" value="SDR_c"/>
    <property type="match status" value="1"/>
</dbReference>
<dbReference type="PRINTS" id="PR00081">
    <property type="entry name" value="GDHRDH"/>
</dbReference>
<evidence type="ECO:0000313" key="3">
    <source>
        <dbReference type="EMBL" id="GGO49070.1"/>
    </source>
</evidence>
<dbReference type="Gene3D" id="3.40.50.720">
    <property type="entry name" value="NAD(P)-binding Rossmann-like Domain"/>
    <property type="match status" value="1"/>
</dbReference>
<dbReference type="EMBL" id="BMLQ01000011">
    <property type="protein sequence ID" value="GGO49070.1"/>
    <property type="molecule type" value="Genomic_DNA"/>
</dbReference>
<gene>
    <name evidence="3" type="ORF">GCM10010977_30100</name>
</gene>
<organism evidence="3 4">
    <name type="scientific">Citricoccus zhacaiensis</name>
    <dbReference type="NCBI Taxonomy" id="489142"/>
    <lineage>
        <taxon>Bacteria</taxon>
        <taxon>Bacillati</taxon>
        <taxon>Actinomycetota</taxon>
        <taxon>Actinomycetes</taxon>
        <taxon>Micrococcales</taxon>
        <taxon>Micrococcaceae</taxon>
        <taxon>Citricoccus</taxon>
    </lineage>
</organism>
<keyword evidence="4" id="KW-1185">Reference proteome</keyword>
<comment type="similarity">
    <text evidence="1">Belongs to the short-chain dehydrogenases/reductases (SDR) family.</text>
</comment>
<protein>
    <submittedName>
        <fullName evidence="3">Oxidoreductase</fullName>
    </submittedName>
</protein>
<reference evidence="4" key="1">
    <citation type="journal article" date="2019" name="Int. J. Syst. Evol. Microbiol.">
        <title>The Global Catalogue of Microorganisms (GCM) 10K type strain sequencing project: providing services to taxonomists for standard genome sequencing and annotation.</title>
        <authorList>
            <consortium name="The Broad Institute Genomics Platform"/>
            <consortium name="The Broad Institute Genome Sequencing Center for Infectious Disease"/>
            <person name="Wu L."/>
            <person name="Ma J."/>
        </authorList>
    </citation>
    <scope>NUCLEOTIDE SEQUENCE [LARGE SCALE GENOMIC DNA]</scope>
    <source>
        <strain evidence="4">CGMCC 1.7064</strain>
    </source>
</reference>
<keyword evidence="2" id="KW-0560">Oxidoreductase</keyword>
<dbReference type="PANTHER" id="PTHR24321">
    <property type="entry name" value="DEHYDROGENASES, SHORT CHAIN"/>
    <property type="match status" value="1"/>
</dbReference>
<dbReference type="RefSeq" id="WP_188806922.1">
    <property type="nucleotide sequence ID" value="NZ_BAAAOU010000015.1"/>
</dbReference>
<evidence type="ECO:0000256" key="1">
    <source>
        <dbReference type="ARBA" id="ARBA00006484"/>
    </source>
</evidence>
<accession>A0ABQ2M9Y6</accession>
<dbReference type="InterPro" id="IPR020904">
    <property type="entry name" value="Sc_DH/Rdtase_CS"/>
</dbReference>
<evidence type="ECO:0000256" key="2">
    <source>
        <dbReference type="ARBA" id="ARBA00023002"/>
    </source>
</evidence>
<dbReference type="PROSITE" id="PS00061">
    <property type="entry name" value="ADH_SHORT"/>
    <property type="match status" value="1"/>
</dbReference>
<dbReference type="PANTHER" id="PTHR24321:SF15">
    <property type="entry name" value="OXIDOREDUCTASE UCPA"/>
    <property type="match status" value="1"/>
</dbReference>
<dbReference type="InterPro" id="IPR036291">
    <property type="entry name" value="NAD(P)-bd_dom_sf"/>
</dbReference>
<dbReference type="Pfam" id="PF13561">
    <property type="entry name" value="adh_short_C2"/>
    <property type="match status" value="1"/>
</dbReference>
<comment type="caution">
    <text evidence="3">The sequence shown here is derived from an EMBL/GenBank/DDBJ whole genome shotgun (WGS) entry which is preliminary data.</text>
</comment>
<sequence>MTAPLWTNRFDRQVILVTGAAGGLGRASVERLAAEGAIVVATDLKSPDNLAGHSGAFLTMELDVTRADHWRVAVDSAVEQFGRLDGLLMCHGAQGPEADVERIALEDWQRTLRINLDSCFLGLQAVMPTMKRQSYGRVAVLSSISGREGNASMSAYSTSKAGVIALVKSVAKEAAADGITINAVAPSMFQTPLLQHLSEERNAALLSRVPMGRIGQPLEFAALAAWLLSAECSYTTGQVLDLSGGRYAGS</sequence>